<dbReference type="PATRIC" id="fig|1807.13.peg.1674"/>
<dbReference type="PROSITE" id="PS01124">
    <property type="entry name" value="HTH_ARAC_FAMILY_2"/>
    <property type="match status" value="1"/>
</dbReference>
<evidence type="ECO:0000313" key="8">
    <source>
        <dbReference type="Proteomes" id="UP000294952"/>
    </source>
</evidence>
<sequence>MMRDGGGITGEPHWGGTALLRPGVLAFTGSIGTTDLHAHHAVQIVTATTPFTMRDEHGNQHRGTKVVVPADAPHRVEVGAPEGTVVFLEPESAPGRSAHLRALRSGWTVAPVLTFTRRRPLAVVVDELIEHLAPAMAADEAMTRHRAVDEALGLLPDLVAAGPVGGTELAAQVGVSASRLTHLFTEQVGIPLRRYVLWLRLRLAIICAHAGDDLTGAAHNAGFSDSAHLTRTTREMFGLAPSALSRHVSWDLDTAV</sequence>
<dbReference type="PANTHER" id="PTHR46796:SF15">
    <property type="entry name" value="BLL1074 PROTEIN"/>
    <property type="match status" value="1"/>
</dbReference>
<dbReference type="Gene3D" id="1.10.10.60">
    <property type="entry name" value="Homeodomain-like"/>
    <property type="match status" value="1"/>
</dbReference>
<evidence type="ECO:0000259" key="4">
    <source>
        <dbReference type="PROSITE" id="PS01124"/>
    </source>
</evidence>
<gene>
    <name evidence="6" type="ORF">EUA04_18855</name>
    <name evidence="5" type="ORF">WN67_03385</name>
</gene>
<dbReference type="GO" id="GO:0043565">
    <property type="term" value="F:sequence-specific DNA binding"/>
    <property type="evidence" value="ECO:0007669"/>
    <property type="project" value="InterPro"/>
</dbReference>
<accession>A0A0M2K918</accession>
<evidence type="ECO:0000256" key="1">
    <source>
        <dbReference type="ARBA" id="ARBA00023015"/>
    </source>
</evidence>
<keyword evidence="3" id="KW-0804">Transcription</keyword>
<protein>
    <submittedName>
        <fullName evidence="5">AraC family transcriptional regulator</fullName>
    </submittedName>
</protein>
<keyword evidence="1" id="KW-0805">Transcription regulation</keyword>
<evidence type="ECO:0000313" key="6">
    <source>
        <dbReference type="EMBL" id="TDL06808.1"/>
    </source>
</evidence>
<dbReference type="RefSeq" id="WP_046361681.1">
    <property type="nucleotide sequence ID" value="NZ_CALTXN010000055.1"/>
</dbReference>
<evidence type="ECO:0000256" key="2">
    <source>
        <dbReference type="ARBA" id="ARBA00023125"/>
    </source>
</evidence>
<dbReference type="Proteomes" id="UP000294952">
    <property type="component" value="Unassembled WGS sequence"/>
</dbReference>
<dbReference type="Proteomes" id="UP000034150">
    <property type="component" value="Unassembled WGS sequence"/>
</dbReference>
<evidence type="ECO:0000256" key="3">
    <source>
        <dbReference type="ARBA" id="ARBA00023163"/>
    </source>
</evidence>
<dbReference type="GO" id="GO:0003700">
    <property type="term" value="F:DNA-binding transcription factor activity"/>
    <property type="evidence" value="ECO:0007669"/>
    <property type="project" value="InterPro"/>
</dbReference>
<reference evidence="6 8" key="2">
    <citation type="submission" date="2019-01" db="EMBL/GenBank/DDBJ databases">
        <title>High-quality-draft genome sequences of five non-tuberculosis mycobacteriaceae isolated from a nosocomial environment.</title>
        <authorList>
            <person name="Tiago I."/>
            <person name="Alarico S."/>
            <person name="Pereira S.G."/>
            <person name="Coelho C."/>
            <person name="Maranha A."/>
            <person name="Empadinhas N."/>
        </authorList>
    </citation>
    <scope>NUCLEOTIDE SEQUENCE [LARGE SCALE GENOMIC DNA]</scope>
    <source>
        <strain evidence="6 8">22DIII</strain>
    </source>
</reference>
<dbReference type="InterPro" id="IPR018060">
    <property type="entry name" value="HTH_AraC"/>
</dbReference>
<dbReference type="InterPro" id="IPR050204">
    <property type="entry name" value="AraC_XylS_family_regulators"/>
</dbReference>
<evidence type="ECO:0000313" key="5">
    <source>
        <dbReference type="EMBL" id="KKF03451.1"/>
    </source>
</evidence>
<dbReference type="EMBL" id="LAUZ02000013">
    <property type="protein sequence ID" value="KKF03451.1"/>
    <property type="molecule type" value="Genomic_DNA"/>
</dbReference>
<dbReference type="OrthoDB" id="4549023at2"/>
<organism evidence="5 7">
    <name type="scientific">Mycolicibacterium obuense</name>
    <dbReference type="NCBI Taxonomy" id="1807"/>
    <lineage>
        <taxon>Bacteria</taxon>
        <taxon>Bacillati</taxon>
        <taxon>Actinomycetota</taxon>
        <taxon>Actinomycetes</taxon>
        <taxon>Mycobacteriales</taxon>
        <taxon>Mycobacteriaceae</taxon>
        <taxon>Mycolicibacterium</taxon>
    </lineage>
</organism>
<feature type="domain" description="HTH araC/xylS-type" evidence="4">
    <location>
        <begin position="149"/>
        <end position="247"/>
    </location>
</feature>
<evidence type="ECO:0000313" key="7">
    <source>
        <dbReference type="Proteomes" id="UP000034150"/>
    </source>
</evidence>
<keyword evidence="2" id="KW-0238">DNA-binding</keyword>
<dbReference type="Pfam" id="PF12833">
    <property type="entry name" value="HTH_18"/>
    <property type="match status" value="1"/>
</dbReference>
<dbReference type="SMART" id="SM00342">
    <property type="entry name" value="HTH_ARAC"/>
    <property type="match status" value="1"/>
</dbReference>
<dbReference type="EMBL" id="SDLP01000005">
    <property type="protein sequence ID" value="TDL06808.1"/>
    <property type="molecule type" value="Genomic_DNA"/>
</dbReference>
<comment type="caution">
    <text evidence="5">The sequence shown here is derived from an EMBL/GenBank/DDBJ whole genome shotgun (WGS) entry which is preliminary data.</text>
</comment>
<proteinExistence type="predicted"/>
<reference evidence="5 7" key="1">
    <citation type="submission" date="2015-04" db="EMBL/GenBank/DDBJ databases">
        <title>Genome sequence of Mycobacterium obuense UC1.</title>
        <authorList>
            <person name="Greninger A.L."/>
            <person name="Cunningham G."/>
            <person name="Chiu C.Y."/>
            <person name="Miller S."/>
        </authorList>
    </citation>
    <scope>NUCLEOTIDE SEQUENCE [LARGE SCALE GENOMIC DNA]</scope>
    <source>
        <strain evidence="5 7">UC1</strain>
    </source>
</reference>
<dbReference type="PANTHER" id="PTHR46796">
    <property type="entry name" value="HTH-TYPE TRANSCRIPTIONAL ACTIVATOR RHAS-RELATED"/>
    <property type="match status" value="1"/>
</dbReference>
<keyword evidence="7" id="KW-1185">Reference proteome</keyword>
<dbReference type="AlphaFoldDB" id="A0A0M2K918"/>
<name>A0A0M2K918_9MYCO</name>